<dbReference type="eggNOG" id="COG4695">
    <property type="taxonomic scope" value="Bacteria"/>
</dbReference>
<dbReference type="Pfam" id="PF04860">
    <property type="entry name" value="Phage_portal"/>
    <property type="match status" value="1"/>
</dbReference>
<dbReference type="Proteomes" id="UP000009047">
    <property type="component" value="Chromosome"/>
</dbReference>
<dbReference type="OrthoDB" id="9765386at2"/>
<organism evidence="1 2">
    <name type="scientific">Desulfarculus baarsii (strain ATCC 33931 / DSM 2075 / LMG 7858 / VKM B-1802 / 2st14)</name>
    <dbReference type="NCBI Taxonomy" id="644282"/>
    <lineage>
        <taxon>Bacteria</taxon>
        <taxon>Pseudomonadati</taxon>
        <taxon>Thermodesulfobacteriota</taxon>
        <taxon>Desulfarculia</taxon>
        <taxon>Desulfarculales</taxon>
        <taxon>Desulfarculaceae</taxon>
        <taxon>Desulfarculus</taxon>
    </lineage>
</organism>
<gene>
    <name evidence="1" type="ordered locus">Deba_2587</name>
</gene>
<reference evidence="1 2" key="1">
    <citation type="journal article" date="2010" name="Stand. Genomic Sci.">
        <title>Complete genome sequence of Desulfarculus baarsii type strain (2st14).</title>
        <authorList>
            <person name="Sun H."/>
            <person name="Spring S."/>
            <person name="Lapidus A."/>
            <person name="Davenport K."/>
            <person name="Del Rio T.G."/>
            <person name="Tice H."/>
            <person name="Nolan M."/>
            <person name="Copeland A."/>
            <person name="Cheng J.F."/>
            <person name="Lucas S."/>
            <person name="Tapia R."/>
            <person name="Goodwin L."/>
            <person name="Pitluck S."/>
            <person name="Ivanova N."/>
            <person name="Pagani I."/>
            <person name="Mavromatis K."/>
            <person name="Ovchinnikova G."/>
            <person name="Pati A."/>
            <person name="Chen A."/>
            <person name="Palaniappan K."/>
            <person name="Hauser L."/>
            <person name="Chang Y.J."/>
            <person name="Jeffries C.D."/>
            <person name="Detter J.C."/>
            <person name="Han C."/>
            <person name="Rohde M."/>
            <person name="Brambilla E."/>
            <person name="Goker M."/>
            <person name="Woyke T."/>
            <person name="Bristow J."/>
            <person name="Eisen J.A."/>
            <person name="Markowitz V."/>
            <person name="Hugenholtz P."/>
            <person name="Kyrpides N.C."/>
            <person name="Klenk H.P."/>
            <person name="Land M."/>
        </authorList>
    </citation>
    <scope>NUCLEOTIDE SEQUENCE [LARGE SCALE GENOMIC DNA]</scope>
    <source>
        <strain evidence="2">ATCC 33931 / DSM 2075 / LMG 7858 / VKM B-1802 / 2st14</strain>
    </source>
</reference>
<proteinExistence type="predicted"/>
<dbReference type="HOGENOM" id="CLU_033789_0_0_7"/>
<dbReference type="InterPro" id="IPR006944">
    <property type="entry name" value="Phage/GTA_portal"/>
</dbReference>
<dbReference type="AlphaFoldDB" id="E1QK48"/>
<protein>
    <submittedName>
        <fullName evidence="1">Phage portal protein, HK97 family</fullName>
    </submittedName>
</protein>
<evidence type="ECO:0000313" key="1">
    <source>
        <dbReference type="EMBL" id="ADK85941.1"/>
    </source>
</evidence>
<accession>E1QK48</accession>
<dbReference type="InterPro" id="IPR006427">
    <property type="entry name" value="Portal_HK97"/>
</dbReference>
<evidence type="ECO:0000313" key="2">
    <source>
        <dbReference type="Proteomes" id="UP000009047"/>
    </source>
</evidence>
<sequence length="418" mass="46395">MRWWNPLNWAGRKSPQASYAGDPISEERAIELIAGGLGLPTLSGVVVNQRTAMRVSAVYRCVSLIAGTIASLPCEVFRREADGRASLALGHPAFALLHDEPNPLMTANAFWKNFLWASLMGGNGYGLIGRTRLGAPAAIWWVSPDGVSPRLSPDKTRLQYLIRLENGQTRLFDQDDVIHYPFIGWDGRQGRSPLECAREAIGLSFAGQEFNERFFAQGSAADIALEYPQSLSQEQAKRILEIWENNRTGLGKMRLPLIAEGGGKVHRLDFSADDSQLMESRLFQVEDVCRFFGVPPHLVGHTTKTTSWGAGIEEQTLGFVKFTLRDIIKGVEQEINRKVLRTPGHFCEFNLNALLRADSKGRAEYYRAALGGNQIPGFMTVNEVRALENLPPIMDGEKLYVPLTAETKEGEETRQHAA</sequence>
<dbReference type="KEGG" id="dbr:Deba_2587"/>
<name>E1QK48_DESB2</name>
<keyword evidence="2" id="KW-1185">Reference proteome</keyword>
<dbReference type="EMBL" id="CP002085">
    <property type="protein sequence ID" value="ADK85941.1"/>
    <property type="molecule type" value="Genomic_DNA"/>
</dbReference>
<dbReference type="STRING" id="644282.Deba_2587"/>
<dbReference type="RefSeq" id="WP_013259380.1">
    <property type="nucleotide sequence ID" value="NC_014365.1"/>
</dbReference>
<dbReference type="NCBIfam" id="TIGR01537">
    <property type="entry name" value="portal_HK97"/>
    <property type="match status" value="1"/>
</dbReference>